<evidence type="ECO:0000256" key="3">
    <source>
        <dbReference type="ARBA" id="ARBA00022490"/>
    </source>
</evidence>
<dbReference type="Gene3D" id="1.20.120.720">
    <property type="entry name" value="Myosin VI head, motor domain, U50 subdomain"/>
    <property type="match status" value="1"/>
</dbReference>
<evidence type="ECO:0000256" key="8">
    <source>
        <dbReference type="ARBA" id="ARBA00023175"/>
    </source>
</evidence>
<dbReference type="GO" id="GO:0005524">
    <property type="term" value="F:ATP binding"/>
    <property type="evidence" value="ECO:0007669"/>
    <property type="project" value="UniProtKB-KW"/>
</dbReference>
<keyword evidence="14" id="KW-1185">Reference proteome</keyword>
<dbReference type="Gene3D" id="3.40.850.10">
    <property type="entry name" value="Kinesin motor domain"/>
    <property type="match status" value="1"/>
</dbReference>
<keyword evidence="9" id="KW-0206">Cytoskeleton</keyword>
<dbReference type="InterPro" id="IPR036961">
    <property type="entry name" value="Kinesin_motor_dom_sf"/>
</dbReference>
<evidence type="ECO:0000259" key="12">
    <source>
        <dbReference type="PROSITE" id="PS51456"/>
    </source>
</evidence>
<dbReference type="InterPro" id="IPR027417">
    <property type="entry name" value="P-loop_NTPase"/>
</dbReference>
<keyword evidence="7 11" id="KW-0518">Myosin</keyword>
<dbReference type="GO" id="GO:0004674">
    <property type="term" value="F:protein serine/threonine kinase activity"/>
    <property type="evidence" value="ECO:0007669"/>
    <property type="project" value="TreeGrafter"/>
</dbReference>
<evidence type="ECO:0000256" key="10">
    <source>
        <dbReference type="ARBA" id="ARBA00023273"/>
    </source>
</evidence>
<dbReference type="GO" id="GO:0000146">
    <property type="term" value="F:microfilament motor activity"/>
    <property type="evidence" value="ECO:0007669"/>
    <property type="project" value="TreeGrafter"/>
</dbReference>
<dbReference type="PANTHER" id="PTHR46256:SF3">
    <property type="entry name" value="MYOSIN MOTOR DOMAIN-CONTAINING PROTEIN"/>
    <property type="match status" value="1"/>
</dbReference>
<evidence type="ECO:0000256" key="9">
    <source>
        <dbReference type="ARBA" id="ARBA00023212"/>
    </source>
</evidence>
<reference evidence="13" key="1">
    <citation type="submission" date="2023-01" db="EMBL/GenBank/DDBJ databases">
        <title>Genome assembly of the deep-sea coral Lophelia pertusa.</title>
        <authorList>
            <person name="Herrera S."/>
            <person name="Cordes E."/>
        </authorList>
    </citation>
    <scope>NUCLEOTIDE SEQUENCE</scope>
    <source>
        <strain evidence="13">USNM1676648</strain>
        <tissue evidence="13">Polyp</tissue>
    </source>
</reference>
<evidence type="ECO:0000313" key="14">
    <source>
        <dbReference type="Proteomes" id="UP001163046"/>
    </source>
</evidence>
<keyword evidence="4" id="KW-0677">Repeat</keyword>
<dbReference type="Proteomes" id="UP001163046">
    <property type="component" value="Unassembled WGS sequence"/>
</dbReference>
<comment type="caution">
    <text evidence="13">The sequence shown here is derived from an EMBL/GenBank/DDBJ whole genome shotgun (WGS) entry which is preliminary data.</text>
</comment>
<keyword evidence="3" id="KW-0963">Cytoplasm</keyword>
<accession>A0A9W9YNT9</accession>
<comment type="caution">
    <text evidence="11">Lacks conserved residue(s) required for the propagation of feature annotation.</text>
</comment>
<keyword evidence="6" id="KW-0067">ATP-binding</keyword>
<feature type="domain" description="Myosin motor" evidence="12">
    <location>
        <begin position="1"/>
        <end position="135"/>
    </location>
</feature>
<keyword evidence="11" id="KW-0009">Actin-binding</keyword>
<dbReference type="GO" id="GO:0016459">
    <property type="term" value="C:myosin complex"/>
    <property type="evidence" value="ECO:0007669"/>
    <property type="project" value="UniProtKB-KW"/>
</dbReference>
<protein>
    <submittedName>
        <fullName evidence="13">Unconventional myosin-VI</fullName>
    </submittedName>
</protein>
<gene>
    <name evidence="13" type="primary">MYO6_5</name>
    <name evidence="13" type="ORF">OS493_022141</name>
</gene>
<comment type="similarity">
    <text evidence="11">Belongs to the TRAFAC class myosin-kinesin ATPase superfamily. Myosin family.</text>
</comment>
<name>A0A9W9YNT9_9CNID</name>
<dbReference type="PANTHER" id="PTHR46256">
    <property type="entry name" value="AGAP011099-PA"/>
    <property type="match status" value="1"/>
</dbReference>
<evidence type="ECO:0000313" key="13">
    <source>
        <dbReference type="EMBL" id="KAJ7358700.1"/>
    </source>
</evidence>
<keyword evidence="8" id="KW-0505">Motor protein</keyword>
<evidence type="ECO:0000256" key="4">
    <source>
        <dbReference type="ARBA" id="ARBA00022737"/>
    </source>
</evidence>
<evidence type="ECO:0000256" key="2">
    <source>
        <dbReference type="ARBA" id="ARBA00004316"/>
    </source>
</evidence>
<dbReference type="Pfam" id="PF00063">
    <property type="entry name" value="Myosin_head"/>
    <property type="match status" value="1"/>
</dbReference>
<dbReference type="OrthoDB" id="5987715at2759"/>
<comment type="subcellular location">
    <subcellularLocation>
        <location evidence="2">Cell projection</location>
    </subcellularLocation>
    <subcellularLocation>
        <location evidence="1">Cytoplasm</location>
        <location evidence="1">Cytoskeleton</location>
    </subcellularLocation>
</comment>
<sequence length="135" mass="15334">MLLYPHMESEIQVLQVQFILEAFWEMPHDTNINSSRFAMYYEVYFSPEFKLSGGKVHHYMLEKSRVVHQEKEILNILKCLASVLHIGNIAFGTTNSQTNSAFVKDPQPVHCVLSLGIAVDEMGEALITGTAYQKV</sequence>
<dbReference type="EMBL" id="MU827316">
    <property type="protein sequence ID" value="KAJ7358700.1"/>
    <property type="molecule type" value="Genomic_DNA"/>
</dbReference>
<dbReference type="GO" id="GO:0030832">
    <property type="term" value="P:regulation of actin filament length"/>
    <property type="evidence" value="ECO:0007669"/>
    <property type="project" value="TreeGrafter"/>
</dbReference>
<organism evidence="13 14">
    <name type="scientific">Desmophyllum pertusum</name>
    <dbReference type="NCBI Taxonomy" id="174260"/>
    <lineage>
        <taxon>Eukaryota</taxon>
        <taxon>Metazoa</taxon>
        <taxon>Cnidaria</taxon>
        <taxon>Anthozoa</taxon>
        <taxon>Hexacorallia</taxon>
        <taxon>Scleractinia</taxon>
        <taxon>Caryophylliina</taxon>
        <taxon>Caryophylliidae</taxon>
        <taxon>Desmophyllum</taxon>
    </lineage>
</organism>
<dbReference type="GO" id="GO:0003779">
    <property type="term" value="F:actin binding"/>
    <property type="evidence" value="ECO:0007669"/>
    <property type="project" value="UniProtKB-KW"/>
</dbReference>
<keyword evidence="10" id="KW-0966">Cell projection</keyword>
<dbReference type="GO" id="GO:0042995">
    <property type="term" value="C:cell projection"/>
    <property type="evidence" value="ECO:0007669"/>
    <property type="project" value="UniProtKB-SubCell"/>
</dbReference>
<dbReference type="InterPro" id="IPR052409">
    <property type="entry name" value="Myosin-III_kinase_activity"/>
</dbReference>
<dbReference type="PROSITE" id="PS51456">
    <property type="entry name" value="MYOSIN_MOTOR"/>
    <property type="match status" value="1"/>
</dbReference>
<evidence type="ECO:0000256" key="11">
    <source>
        <dbReference type="PROSITE-ProRule" id="PRU00782"/>
    </source>
</evidence>
<evidence type="ECO:0000256" key="1">
    <source>
        <dbReference type="ARBA" id="ARBA00004245"/>
    </source>
</evidence>
<evidence type="ECO:0000256" key="7">
    <source>
        <dbReference type="ARBA" id="ARBA00023123"/>
    </source>
</evidence>
<dbReference type="InterPro" id="IPR001609">
    <property type="entry name" value="Myosin_head_motor_dom-like"/>
</dbReference>
<dbReference type="AlphaFoldDB" id="A0A9W9YNT9"/>
<evidence type="ECO:0000256" key="6">
    <source>
        <dbReference type="ARBA" id="ARBA00022840"/>
    </source>
</evidence>
<dbReference type="SUPFAM" id="SSF52540">
    <property type="entry name" value="P-loop containing nucleoside triphosphate hydrolases"/>
    <property type="match status" value="1"/>
</dbReference>
<proteinExistence type="inferred from homology"/>
<evidence type="ECO:0000256" key="5">
    <source>
        <dbReference type="ARBA" id="ARBA00022741"/>
    </source>
</evidence>
<keyword evidence="5" id="KW-0547">Nucleotide-binding</keyword>